<dbReference type="AlphaFoldDB" id="A2SEY7"/>
<keyword evidence="3" id="KW-1185">Reference proteome</keyword>
<evidence type="ECO:0000313" key="3">
    <source>
        <dbReference type="Proteomes" id="UP000000366"/>
    </source>
</evidence>
<dbReference type="Pfam" id="PF11748">
    <property type="entry name" value="DUF3306"/>
    <property type="match status" value="1"/>
</dbReference>
<feature type="compositionally biased region" description="Low complexity" evidence="1">
    <location>
        <begin position="153"/>
        <end position="177"/>
    </location>
</feature>
<feature type="compositionally biased region" description="Low complexity" evidence="1">
    <location>
        <begin position="184"/>
        <end position="200"/>
    </location>
</feature>
<name>A2SEY7_METPP</name>
<proteinExistence type="predicted"/>
<evidence type="ECO:0000313" key="2">
    <source>
        <dbReference type="EMBL" id="ABM94126.1"/>
    </source>
</evidence>
<organism evidence="2 3">
    <name type="scientific">Methylibium petroleiphilum (strain ATCC BAA-1232 / LMG 22953 / PM1)</name>
    <dbReference type="NCBI Taxonomy" id="420662"/>
    <lineage>
        <taxon>Bacteria</taxon>
        <taxon>Pseudomonadati</taxon>
        <taxon>Pseudomonadota</taxon>
        <taxon>Betaproteobacteria</taxon>
        <taxon>Burkholderiales</taxon>
        <taxon>Sphaerotilaceae</taxon>
        <taxon>Methylibium</taxon>
    </lineage>
</organism>
<evidence type="ECO:0000256" key="1">
    <source>
        <dbReference type="SAM" id="MobiDB-lite"/>
    </source>
</evidence>
<dbReference type="RefSeq" id="WP_011828763.1">
    <property type="nucleotide sequence ID" value="NC_008825.1"/>
</dbReference>
<dbReference type="HOGENOM" id="CLU_102164_0_0_4"/>
<feature type="region of interest" description="Disordered" evidence="1">
    <location>
        <begin position="153"/>
        <end position="230"/>
    </location>
</feature>
<dbReference type="STRING" id="420662.Mpe_A1165"/>
<accession>A2SEY7</accession>
<gene>
    <name evidence="2" type="ordered locus">Mpe_A1165</name>
</gene>
<dbReference type="Proteomes" id="UP000000366">
    <property type="component" value="Chromosome"/>
</dbReference>
<reference evidence="2 3" key="1">
    <citation type="journal article" date="2007" name="J. Bacteriol.">
        <title>Whole-genome analysis of the methyl tert-butyl ether-degrading beta-proteobacterium Methylibium petroleiphilum PM1.</title>
        <authorList>
            <person name="Kane S.R."/>
            <person name="Chakicherla A.Y."/>
            <person name="Chain P.S.G."/>
            <person name="Schmidt R."/>
            <person name="Shin M.W."/>
            <person name="Legler T.C."/>
            <person name="Scow K.M."/>
            <person name="Larimer F.W."/>
            <person name="Lucas S.M."/>
            <person name="Richardson P.M."/>
            <person name="Hristova K.R."/>
        </authorList>
    </citation>
    <scope>NUCLEOTIDE SEQUENCE [LARGE SCALE GENOMIC DNA]</scope>
    <source>
        <strain evidence="3">ATCC BAA-1232 / LMG 22953 / PM1</strain>
    </source>
</reference>
<feature type="compositionally biased region" description="Low complexity" evidence="1">
    <location>
        <begin position="208"/>
        <end position="230"/>
    </location>
</feature>
<dbReference type="InterPro" id="IPR021735">
    <property type="entry name" value="DUF3306"/>
</dbReference>
<dbReference type="eggNOG" id="ENOG5032ZGA">
    <property type="taxonomic scope" value="Bacteria"/>
</dbReference>
<sequence>MSDASDGFLSRWSRRKAAVKGGRLSPDEPLPTPTAALVEAPAAVAPALPVDPAADAEAAAAEPLPTLDDVAALRPGDEVSRFVARGVDEDVKRAAVKKLFTDPHYNVMDGLDIYIDDYSQPDPIPTAMLRQLNQARFMGLFAAEEAAEVQAETQARAAAQATATPAHPADAVPVAEASPSPFSPAEDAGAPAPAVAAVPHAPDEDPDLQLQPDDAAGRPGAATRAGTGGL</sequence>
<dbReference type="EMBL" id="CP000555">
    <property type="protein sequence ID" value="ABM94126.1"/>
    <property type="molecule type" value="Genomic_DNA"/>
</dbReference>
<protein>
    <submittedName>
        <fullName evidence="2">Proline rich protein</fullName>
    </submittedName>
</protein>
<dbReference type="KEGG" id="mpt:Mpe_A1165"/>